<dbReference type="AlphaFoldDB" id="A0A8X6K599"/>
<evidence type="ECO:0000313" key="1">
    <source>
        <dbReference type="EMBL" id="GFS67820.1"/>
    </source>
</evidence>
<dbReference type="EMBL" id="BMAW01048784">
    <property type="protein sequence ID" value="GFS67820.1"/>
    <property type="molecule type" value="Genomic_DNA"/>
</dbReference>
<protein>
    <submittedName>
        <fullName evidence="1">Uncharacterized protein</fullName>
    </submittedName>
</protein>
<evidence type="ECO:0000313" key="2">
    <source>
        <dbReference type="Proteomes" id="UP000887013"/>
    </source>
</evidence>
<name>A0A8X6K599_NEPPI</name>
<organism evidence="1 2">
    <name type="scientific">Nephila pilipes</name>
    <name type="common">Giant wood spider</name>
    <name type="synonym">Nephila maculata</name>
    <dbReference type="NCBI Taxonomy" id="299642"/>
    <lineage>
        <taxon>Eukaryota</taxon>
        <taxon>Metazoa</taxon>
        <taxon>Ecdysozoa</taxon>
        <taxon>Arthropoda</taxon>
        <taxon>Chelicerata</taxon>
        <taxon>Arachnida</taxon>
        <taxon>Araneae</taxon>
        <taxon>Araneomorphae</taxon>
        <taxon>Entelegynae</taxon>
        <taxon>Araneoidea</taxon>
        <taxon>Nephilidae</taxon>
        <taxon>Nephila</taxon>
    </lineage>
</organism>
<dbReference type="Proteomes" id="UP000887013">
    <property type="component" value="Unassembled WGS sequence"/>
</dbReference>
<sequence length="137" mass="16078">MFSRKIVTRFGGFGISFAILKQQVLPRDSLKIWKVLCHFLVERKLLEDQELTHFKHQERAYHRKSGLLILWFIRSFAHSCGYLMRNEFGLELECLSSLLHSRRVNNSSSSSDLQSSSRIKNNSNEKFRCGVIKKLHH</sequence>
<proteinExistence type="predicted"/>
<comment type="caution">
    <text evidence="1">The sequence shown here is derived from an EMBL/GenBank/DDBJ whole genome shotgun (WGS) entry which is preliminary data.</text>
</comment>
<reference evidence="1" key="1">
    <citation type="submission" date="2020-08" db="EMBL/GenBank/DDBJ databases">
        <title>Multicomponent nature underlies the extraordinary mechanical properties of spider dragline silk.</title>
        <authorList>
            <person name="Kono N."/>
            <person name="Nakamura H."/>
            <person name="Mori M."/>
            <person name="Yoshida Y."/>
            <person name="Ohtoshi R."/>
            <person name="Malay A.D."/>
            <person name="Moran D.A.P."/>
            <person name="Tomita M."/>
            <person name="Numata K."/>
            <person name="Arakawa K."/>
        </authorList>
    </citation>
    <scope>NUCLEOTIDE SEQUENCE</scope>
</reference>
<gene>
    <name evidence="1" type="ORF">NPIL_268911</name>
</gene>
<keyword evidence="2" id="KW-1185">Reference proteome</keyword>
<accession>A0A8X6K599</accession>